<reference evidence="3 4" key="1">
    <citation type="submission" date="2014-06" db="EMBL/GenBank/DDBJ databases">
        <title>Evolutionary Origins and Diversification of the Mycorrhizal Mutualists.</title>
        <authorList>
            <consortium name="DOE Joint Genome Institute"/>
            <consortium name="Mycorrhizal Genomics Consortium"/>
            <person name="Kohler A."/>
            <person name="Kuo A."/>
            <person name="Nagy L.G."/>
            <person name="Floudas D."/>
            <person name="Copeland A."/>
            <person name="Barry K.W."/>
            <person name="Cichocki N."/>
            <person name="Veneault-Fourrey C."/>
            <person name="LaButti K."/>
            <person name="Lindquist E.A."/>
            <person name="Lipzen A."/>
            <person name="Lundell T."/>
            <person name="Morin E."/>
            <person name="Murat C."/>
            <person name="Riley R."/>
            <person name="Ohm R."/>
            <person name="Sun H."/>
            <person name="Tunlid A."/>
            <person name="Henrissat B."/>
            <person name="Grigoriev I.V."/>
            <person name="Hibbett D.S."/>
            <person name="Martin F."/>
        </authorList>
    </citation>
    <scope>NUCLEOTIDE SEQUENCE [LARGE SCALE GENOMIC DNA]</scope>
    <source>
        <strain evidence="3 4">SS14</strain>
    </source>
</reference>
<keyword evidence="1" id="KW-0378">Hydrolase</keyword>
<evidence type="ECO:0000313" key="3">
    <source>
        <dbReference type="EMBL" id="KIJ40221.1"/>
    </source>
</evidence>
<feature type="domain" description="BD-FAE-like" evidence="2">
    <location>
        <begin position="54"/>
        <end position="163"/>
    </location>
</feature>
<dbReference type="PANTHER" id="PTHR48081">
    <property type="entry name" value="AB HYDROLASE SUPERFAMILY PROTEIN C4A8.06C"/>
    <property type="match status" value="1"/>
</dbReference>
<sequence length="296" mass="32362">METIAKIQEVSNLLSILGPTRDAFIPLLKARISEIRKTPKNTFKYGSTDRHQVDVYYPPKGTSNAPVLFFIYGGGFLMGSRDVVPGLLFDNIGSFFAQRGILTVIADYRLAPTFTYPAAVEDIRDAIQFVLSSAEVDVAGHGADKNNVYIAGHSAGGSHAATLFLNEDILANVDRSIFKGTVLISGAYGVVPPPLSSYYGPEGEDFTGKTPFGLLRSKSAEKLKELLPAKLLVLISERDAPGLLAWDKELKEEFKKNSIDFQEYTMLVHNHISPEVSLSSGEGEEWGEEVAKFIKA</sequence>
<evidence type="ECO:0000259" key="2">
    <source>
        <dbReference type="Pfam" id="PF20434"/>
    </source>
</evidence>
<dbReference type="OrthoDB" id="433474at2759"/>
<accession>A0A0C9VQP6</accession>
<dbReference type="Pfam" id="PF20434">
    <property type="entry name" value="BD-FAE"/>
    <property type="match status" value="1"/>
</dbReference>
<dbReference type="GO" id="GO:0016787">
    <property type="term" value="F:hydrolase activity"/>
    <property type="evidence" value="ECO:0007669"/>
    <property type="project" value="UniProtKB-KW"/>
</dbReference>
<protein>
    <recommendedName>
        <fullName evidence="2">BD-FAE-like domain-containing protein</fullName>
    </recommendedName>
</protein>
<evidence type="ECO:0000256" key="1">
    <source>
        <dbReference type="ARBA" id="ARBA00022801"/>
    </source>
</evidence>
<dbReference type="PANTHER" id="PTHR48081:SF33">
    <property type="entry name" value="KYNURENINE FORMAMIDASE"/>
    <property type="match status" value="1"/>
</dbReference>
<name>A0A0C9VQP6_SPHS4</name>
<dbReference type="Proteomes" id="UP000054279">
    <property type="component" value="Unassembled WGS sequence"/>
</dbReference>
<proteinExistence type="predicted"/>
<organism evidence="3 4">
    <name type="scientific">Sphaerobolus stellatus (strain SS14)</name>
    <dbReference type="NCBI Taxonomy" id="990650"/>
    <lineage>
        <taxon>Eukaryota</taxon>
        <taxon>Fungi</taxon>
        <taxon>Dikarya</taxon>
        <taxon>Basidiomycota</taxon>
        <taxon>Agaricomycotina</taxon>
        <taxon>Agaricomycetes</taxon>
        <taxon>Phallomycetidae</taxon>
        <taxon>Geastrales</taxon>
        <taxon>Sphaerobolaceae</taxon>
        <taxon>Sphaerobolus</taxon>
    </lineage>
</organism>
<gene>
    <name evidence="3" type="ORF">M422DRAFT_32288</name>
</gene>
<evidence type="ECO:0000313" key="4">
    <source>
        <dbReference type="Proteomes" id="UP000054279"/>
    </source>
</evidence>
<dbReference type="Gene3D" id="3.40.50.1820">
    <property type="entry name" value="alpha/beta hydrolase"/>
    <property type="match status" value="1"/>
</dbReference>
<dbReference type="AlphaFoldDB" id="A0A0C9VQP6"/>
<dbReference type="EMBL" id="KN837145">
    <property type="protein sequence ID" value="KIJ40221.1"/>
    <property type="molecule type" value="Genomic_DNA"/>
</dbReference>
<dbReference type="InterPro" id="IPR029058">
    <property type="entry name" value="AB_hydrolase_fold"/>
</dbReference>
<dbReference type="InterPro" id="IPR049492">
    <property type="entry name" value="BD-FAE-like_dom"/>
</dbReference>
<dbReference type="InterPro" id="IPR050300">
    <property type="entry name" value="GDXG_lipolytic_enzyme"/>
</dbReference>
<dbReference type="HOGENOM" id="CLU_012494_8_1_1"/>
<keyword evidence="4" id="KW-1185">Reference proteome</keyword>
<dbReference type="SUPFAM" id="SSF53474">
    <property type="entry name" value="alpha/beta-Hydrolases"/>
    <property type="match status" value="1"/>
</dbReference>